<protein>
    <submittedName>
        <fullName evidence="1">Uncharacterized protein</fullName>
    </submittedName>
</protein>
<evidence type="ECO:0000313" key="1">
    <source>
        <dbReference type="EMBL" id="OIQ74358.1"/>
    </source>
</evidence>
<organism evidence="1">
    <name type="scientific">mine drainage metagenome</name>
    <dbReference type="NCBI Taxonomy" id="410659"/>
    <lineage>
        <taxon>unclassified sequences</taxon>
        <taxon>metagenomes</taxon>
        <taxon>ecological metagenomes</taxon>
    </lineage>
</organism>
<sequence length="155" mass="16397">MAEASDQGGCFACTGRAQDQQALVERQAENLVLVLIEDGLIPQSHFGDDAAANAVDDVGLDGLLGQQLTKNVFSDFLPSNLGQQRAQRLDGERPKMLGFNDGVARVPPIGKRIGPKLGSLKNLNDGSIGKRELCANCQRGQASNRRAVAGQIGEA</sequence>
<name>A0A1J5PRX2_9ZZZZ</name>
<dbReference type="AlphaFoldDB" id="A0A1J5PRX2"/>
<reference evidence="1" key="1">
    <citation type="submission" date="2016-10" db="EMBL/GenBank/DDBJ databases">
        <title>Sequence of Gallionella enrichment culture.</title>
        <authorList>
            <person name="Poehlein A."/>
            <person name="Muehling M."/>
            <person name="Daniel R."/>
        </authorList>
    </citation>
    <scope>NUCLEOTIDE SEQUENCE</scope>
</reference>
<dbReference type="EMBL" id="MLJW01002535">
    <property type="protein sequence ID" value="OIQ74358.1"/>
    <property type="molecule type" value="Genomic_DNA"/>
</dbReference>
<gene>
    <name evidence="1" type="ORF">GALL_439890</name>
</gene>
<accession>A0A1J5PRX2</accession>
<proteinExistence type="predicted"/>
<comment type="caution">
    <text evidence="1">The sequence shown here is derived from an EMBL/GenBank/DDBJ whole genome shotgun (WGS) entry which is preliminary data.</text>
</comment>